<comment type="caution">
    <text evidence="4">The sequence shown here is derived from an EMBL/GenBank/DDBJ whole genome shotgun (WGS) entry which is preliminary data.</text>
</comment>
<keyword evidence="5" id="KW-1185">Reference proteome</keyword>
<feature type="compositionally biased region" description="Acidic residues" evidence="1">
    <location>
        <begin position="294"/>
        <end position="309"/>
    </location>
</feature>
<feature type="region of interest" description="Disordered" evidence="1">
    <location>
        <begin position="239"/>
        <end position="263"/>
    </location>
</feature>
<evidence type="ECO:0000259" key="3">
    <source>
        <dbReference type="Pfam" id="PF14392"/>
    </source>
</evidence>
<gene>
    <name evidence="4" type="ORF">MERR_LOCUS5122</name>
</gene>
<evidence type="ECO:0000313" key="5">
    <source>
        <dbReference type="Proteomes" id="UP000467841"/>
    </source>
</evidence>
<dbReference type="EMBL" id="CACVBM020000333">
    <property type="protein sequence ID" value="CAA7017887.1"/>
    <property type="molecule type" value="Genomic_DNA"/>
</dbReference>
<feature type="domain" description="Zinc knuckle CX2CX4HX4C" evidence="3">
    <location>
        <begin position="193"/>
        <end position="238"/>
    </location>
</feature>
<feature type="compositionally biased region" description="Basic and acidic residues" evidence="1">
    <location>
        <begin position="281"/>
        <end position="293"/>
    </location>
</feature>
<feature type="compositionally biased region" description="Polar residues" evidence="1">
    <location>
        <begin position="358"/>
        <end position="369"/>
    </location>
</feature>
<sequence length="429" mass="49210">MMFKGDFLAILRLLYLFSTIFISGTVEDIVKQFHGGFLTAIYISVVVIVCHYDVLRFLDSWDRWEYKSIQPDFIFLHRLPHTLSISLFRLYYFKSHSDLLSMANNLRRAIQDLNLGINDAPVALPTEVVSEAARVNQFSLIGRVLIPRRIPSQFLSRNVIFHIGDSLGHVDVIDFNPEIAAAAEFIHAKILLNVNHPLCFQRNFQFTPGVNTVIKFRYERLCGFCEECGMLTHDTGDCVPQEDGQSPPHDNDDDGGSDENQMEEEHIHIPDPVIQQLQEQYRQENADGEREGQQEDAPEDYEGLEEFSSAEDASQIEVDVNATRMEPDRMEDQVMRKRRFVDALVEDMEREEALRAQVTASEARSGQQQPEEEDDDHIILQWESRMDNDGSFEQYGSFMGYNVMQELQAEPTQKKAWLSGETEESGTAE</sequence>
<dbReference type="InterPro" id="IPR040256">
    <property type="entry name" value="At4g02000-like"/>
</dbReference>
<evidence type="ECO:0000256" key="2">
    <source>
        <dbReference type="SAM" id="Phobius"/>
    </source>
</evidence>
<dbReference type="PANTHER" id="PTHR31286">
    <property type="entry name" value="GLYCINE-RICH CELL WALL STRUCTURAL PROTEIN 1.8-LIKE"/>
    <property type="match status" value="1"/>
</dbReference>
<dbReference type="InterPro" id="IPR025836">
    <property type="entry name" value="Zn_knuckle_CX2CX4HX4C"/>
</dbReference>
<proteinExistence type="predicted"/>
<keyword evidence="2" id="KW-1133">Transmembrane helix</keyword>
<feature type="region of interest" description="Disordered" evidence="1">
    <location>
        <begin position="355"/>
        <end position="376"/>
    </location>
</feature>
<evidence type="ECO:0000256" key="1">
    <source>
        <dbReference type="SAM" id="MobiDB-lite"/>
    </source>
</evidence>
<protein>
    <recommendedName>
        <fullName evidence="3">Zinc knuckle CX2CX4HX4C domain-containing protein</fullName>
    </recommendedName>
</protein>
<feature type="transmembrane region" description="Helical" evidence="2">
    <location>
        <begin position="7"/>
        <end position="26"/>
    </location>
</feature>
<organism evidence="4 5">
    <name type="scientific">Microthlaspi erraticum</name>
    <dbReference type="NCBI Taxonomy" id="1685480"/>
    <lineage>
        <taxon>Eukaryota</taxon>
        <taxon>Viridiplantae</taxon>
        <taxon>Streptophyta</taxon>
        <taxon>Embryophyta</taxon>
        <taxon>Tracheophyta</taxon>
        <taxon>Spermatophyta</taxon>
        <taxon>Magnoliopsida</taxon>
        <taxon>eudicotyledons</taxon>
        <taxon>Gunneridae</taxon>
        <taxon>Pentapetalae</taxon>
        <taxon>rosids</taxon>
        <taxon>malvids</taxon>
        <taxon>Brassicales</taxon>
        <taxon>Brassicaceae</taxon>
        <taxon>Coluteocarpeae</taxon>
        <taxon>Microthlaspi</taxon>
    </lineage>
</organism>
<keyword evidence="2" id="KW-0812">Transmembrane</keyword>
<dbReference type="PANTHER" id="PTHR31286:SF162">
    <property type="entry name" value="DUF4283 DOMAIN-CONTAINING PROTEIN-RELATED"/>
    <property type="match status" value="1"/>
</dbReference>
<dbReference type="OrthoDB" id="1029220at2759"/>
<dbReference type="AlphaFoldDB" id="A0A6D2HXU0"/>
<feature type="region of interest" description="Disordered" evidence="1">
    <location>
        <begin position="410"/>
        <end position="429"/>
    </location>
</feature>
<feature type="compositionally biased region" description="Acidic residues" evidence="1">
    <location>
        <begin position="251"/>
        <end position="262"/>
    </location>
</feature>
<feature type="region of interest" description="Disordered" evidence="1">
    <location>
        <begin position="280"/>
        <end position="320"/>
    </location>
</feature>
<reference evidence="4" key="1">
    <citation type="submission" date="2020-01" db="EMBL/GenBank/DDBJ databases">
        <authorList>
            <person name="Mishra B."/>
        </authorList>
    </citation>
    <scope>NUCLEOTIDE SEQUENCE [LARGE SCALE GENOMIC DNA]</scope>
</reference>
<keyword evidence="2" id="KW-0472">Membrane</keyword>
<dbReference type="Pfam" id="PF14392">
    <property type="entry name" value="zf-CCHC_4"/>
    <property type="match status" value="1"/>
</dbReference>
<dbReference type="Proteomes" id="UP000467841">
    <property type="component" value="Unassembled WGS sequence"/>
</dbReference>
<name>A0A6D2HXU0_9BRAS</name>
<evidence type="ECO:0000313" key="4">
    <source>
        <dbReference type="EMBL" id="CAA7017887.1"/>
    </source>
</evidence>
<accession>A0A6D2HXU0</accession>
<feature type="transmembrane region" description="Helical" evidence="2">
    <location>
        <begin position="32"/>
        <end position="52"/>
    </location>
</feature>